<keyword evidence="2" id="KW-0560">Oxidoreductase</keyword>
<dbReference type="Gene3D" id="3.40.50.720">
    <property type="entry name" value="NAD(P)-binding Rossmann-like Domain"/>
    <property type="match status" value="1"/>
</dbReference>
<protein>
    <recommendedName>
        <fullName evidence="2">dTDP-4-dehydrorhamnose reductase</fullName>
        <ecNumber evidence="2">1.1.1.133</ecNumber>
    </recommendedName>
</protein>
<evidence type="ECO:0000313" key="5">
    <source>
        <dbReference type="Proteomes" id="UP000712157"/>
    </source>
</evidence>
<comment type="caution">
    <text evidence="4">The sequence shown here is derived from an EMBL/GenBank/DDBJ whole genome shotgun (WGS) entry which is preliminary data.</text>
</comment>
<dbReference type="InterPro" id="IPR005913">
    <property type="entry name" value="dTDP_dehydrorham_reduct"/>
</dbReference>
<organism evidence="4 5">
    <name type="scientific">Diplocloster agilis</name>
    <dbReference type="NCBI Taxonomy" id="2850323"/>
    <lineage>
        <taxon>Bacteria</taxon>
        <taxon>Bacillati</taxon>
        <taxon>Bacillota</taxon>
        <taxon>Clostridia</taxon>
        <taxon>Lachnospirales</taxon>
        <taxon>Lachnospiraceae</taxon>
        <taxon>Diplocloster</taxon>
    </lineage>
</organism>
<dbReference type="AlphaFoldDB" id="A0A949JYU5"/>
<dbReference type="GO" id="GO:0006556">
    <property type="term" value="P:S-adenosylmethionine biosynthetic process"/>
    <property type="evidence" value="ECO:0007669"/>
    <property type="project" value="TreeGrafter"/>
</dbReference>
<dbReference type="Proteomes" id="UP000712157">
    <property type="component" value="Unassembled WGS sequence"/>
</dbReference>
<evidence type="ECO:0000313" key="4">
    <source>
        <dbReference type="EMBL" id="MBU9737735.1"/>
    </source>
</evidence>
<dbReference type="EC" id="1.1.1.133" evidence="2"/>
<gene>
    <name evidence="4" type="ORF">KTH89_14405</name>
</gene>
<dbReference type="EMBL" id="JAHQCW010000024">
    <property type="protein sequence ID" value="MBU9737735.1"/>
    <property type="molecule type" value="Genomic_DNA"/>
</dbReference>
<dbReference type="PANTHER" id="PTHR10491">
    <property type="entry name" value="DTDP-4-DEHYDRORHAMNOSE REDUCTASE"/>
    <property type="match status" value="1"/>
</dbReference>
<dbReference type="GO" id="GO:0008831">
    <property type="term" value="F:dTDP-4-dehydrorhamnose reductase activity"/>
    <property type="evidence" value="ECO:0007669"/>
    <property type="project" value="UniProtKB-EC"/>
</dbReference>
<dbReference type="Pfam" id="PF04321">
    <property type="entry name" value="RmlD_sub_bind"/>
    <property type="match status" value="1"/>
</dbReference>
<dbReference type="SUPFAM" id="SSF51735">
    <property type="entry name" value="NAD(P)-binding Rossmann-fold domains"/>
    <property type="match status" value="1"/>
</dbReference>
<evidence type="ECO:0000259" key="3">
    <source>
        <dbReference type="Pfam" id="PF04321"/>
    </source>
</evidence>
<dbReference type="InterPro" id="IPR029903">
    <property type="entry name" value="RmlD-like-bd"/>
</dbReference>
<evidence type="ECO:0000256" key="1">
    <source>
        <dbReference type="ARBA" id="ARBA00010944"/>
    </source>
</evidence>
<name>A0A949JYU5_9FIRM</name>
<reference evidence="4" key="1">
    <citation type="submission" date="2021-06" db="EMBL/GenBank/DDBJ databases">
        <title>Description of novel taxa of the family Lachnospiraceae.</title>
        <authorList>
            <person name="Chaplin A.V."/>
            <person name="Sokolova S.R."/>
            <person name="Pikina A.P."/>
            <person name="Korzhanova M."/>
            <person name="Belova V."/>
            <person name="Korostin D."/>
            <person name="Efimov B.A."/>
        </authorList>
    </citation>
    <scope>NUCLEOTIDE SEQUENCE</scope>
    <source>
        <strain evidence="4">ASD5720</strain>
    </source>
</reference>
<accession>A0A949JYU5</accession>
<dbReference type="RefSeq" id="WP_238722167.1">
    <property type="nucleotide sequence ID" value="NZ_JAHQCW010000024.1"/>
</dbReference>
<comment type="function">
    <text evidence="2">Catalyzes the reduction of dTDP-6-deoxy-L-lyxo-4-hexulose to yield dTDP-L-rhamnose.</text>
</comment>
<feature type="domain" description="RmlD-like substrate binding" evidence="3">
    <location>
        <begin position="29"/>
        <end position="309"/>
    </location>
</feature>
<comment type="pathway">
    <text evidence="2">Carbohydrate biosynthesis; dTDP-L-rhamnose biosynthesis.</text>
</comment>
<sequence length="319" mass="35945">MTELKNDKELQENFYRDHEVSHNIDRNTKIMVTGADGFLGSRLADDLHKLCTVYRIGHSRLDITNRQEVADVVKELRPDFVLHCAALSDVGFCEEHPSLCEQVNVMGPLYLAEACKANAARLIFMSSDQIYHNSGETAPNREEEAAAPTNVYGISKLRAEQELFSLLPDTVCLRLTWMYDLPALGKRTHQNLLLQLLNALIRDEKLTLPVYDFRGITWVHEVVTGLRKALFIPGGVYNFGSANEFSTLETVQKWMDVLGCGNRRDLLLPDSTRFMNRPRNLMIDNSKITSFGIRFSDSACGLKHCLAEYGITVTDSSGI</sequence>
<keyword evidence="2" id="KW-0521">NADP</keyword>
<proteinExistence type="inferred from homology"/>
<dbReference type="GO" id="GO:0048269">
    <property type="term" value="C:methionine adenosyltransferase complex"/>
    <property type="evidence" value="ECO:0007669"/>
    <property type="project" value="TreeGrafter"/>
</dbReference>
<dbReference type="InterPro" id="IPR036291">
    <property type="entry name" value="NAD(P)-bd_dom_sf"/>
</dbReference>
<dbReference type="GO" id="GO:0048270">
    <property type="term" value="F:methionine adenosyltransferase regulator activity"/>
    <property type="evidence" value="ECO:0007669"/>
    <property type="project" value="TreeGrafter"/>
</dbReference>
<dbReference type="PANTHER" id="PTHR10491:SF4">
    <property type="entry name" value="METHIONINE ADENOSYLTRANSFERASE 2 SUBUNIT BETA"/>
    <property type="match status" value="1"/>
</dbReference>
<keyword evidence="5" id="KW-1185">Reference proteome</keyword>
<evidence type="ECO:0000256" key="2">
    <source>
        <dbReference type="RuleBase" id="RU364082"/>
    </source>
</evidence>
<comment type="similarity">
    <text evidence="1 2">Belongs to the dTDP-4-dehydrorhamnose reductase family.</text>
</comment>